<keyword evidence="1" id="KW-0472">Membrane</keyword>
<proteinExistence type="predicted"/>
<dbReference type="InterPro" id="IPR048136">
    <property type="entry name" value="STM3941-like"/>
</dbReference>
<dbReference type="Proteomes" id="UP001242045">
    <property type="component" value="Unassembled WGS sequence"/>
</dbReference>
<gene>
    <name evidence="2" type="ORF">J2W31_001723</name>
</gene>
<dbReference type="AlphaFoldDB" id="A0AAW8CMH7"/>
<keyword evidence="1" id="KW-0812">Transmembrane</keyword>
<dbReference type="NCBIfam" id="NF041635">
    <property type="entry name" value="STM3941_fam"/>
    <property type="match status" value="1"/>
</dbReference>
<evidence type="ECO:0000313" key="2">
    <source>
        <dbReference type="EMBL" id="MDP9892618.1"/>
    </source>
</evidence>
<evidence type="ECO:0000313" key="3">
    <source>
        <dbReference type="Proteomes" id="UP001242045"/>
    </source>
</evidence>
<dbReference type="EMBL" id="JAUSRD010000003">
    <property type="protein sequence ID" value="MDP9892618.1"/>
    <property type="molecule type" value="Genomic_DNA"/>
</dbReference>
<sequence>MTPVVIYPSRLRVSLLLVGSILFVAGGVWLLRNPIRGDEFMGWLSGWASIVFFGAVGLFALGRLVSRKPAITIDLAGITDNASGLSAGFIPWSDITDAQIVHFQQQKFLGVSLRNPKDYLAKASPFKRMLMKANSSLVGFVINIPRIALPVTLEEVLAHIERFRQAAAVAPRV</sequence>
<reference evidence="2" key="1">
    <citation type="submission" date="2023-07" db="EMBL/GenBank/DDBJ databases">
        <title>Sorghum-associated microbial communities from plants grown in Nebraska, USA.</title>
        <authorList>
            <person name="Schachtman D."/>
        </authorList>
    </citation>
    <scope>NUCLEOTIDE SEQUENCE</scope>
    <source>
        <strain evidence="2">DS3754</strain>
    </source>
</reference>
<evidence type="ECO:0000256" key="1">
    <source>
        <dbReference type="SAM" id="Phobius"/>
    </source>
</evidence>
<feature type="transmembrane region" description="Helical" evidence="1">
    <location>
        <begin position="43"/>
        <end position="61"/>
    </location>
</feature>
<accession>A0AAW8CMH7</accession>
<organism evidence="2 3">
    <name type="scientific">Variovorax boronicumulans</name>
    <dbReference type="NCBI Taxonomy" id="436515"/>
    <lineage>
        <taxon>Bacteria</taxon>
        <taxon>Pseudomonadati</taxon>
        <taxon>Pseudomonadota</taxon>
        <taxon>Betaproteobacteria</taxon>
        <taxon>Burkholderiales</taxon>
        <taxon>Comamonadaceae</taxon>
        <taxon>Variovorax</taxon>
    </lineage>
</organism>
<keyword evidence="1" id="KW-1133">Transmembrane helix</keyword>
<name>A0AAW8CMH7_9BURK</name>
<feature type="transmembrane region" description="Helical" evidence="1">
    <location>
        <begin position="12"/>
        <end position="31"/>
    </location>
</feature>
<dbReference type="RefSeq" id="WP_307684471.1">
    <property type="nucleotide sequence ID" value="NZ_JAUSRD010000003.1"/>
</dbReference>
<comment type="caution">
    <text evidence="2">The sequence shown here is derived from an EMBL/GenBank/DDBJ whole genome shotgun (WGS) entry which is preliminary data.</text>
</comment>
<protein>
    <submittedName>
        <fullName evidence="2">Apolipoprotein N-acyltransferase</fullName>
    </submittedName>
</protein>